<organism evidence="1 2">
    <name type="scientific">Caenorhabditis auriculariae</name>
    <dbReference type="NCBI Taxonomy" id="2777116"/>
    <lineage>
        <taxon>Eukaryota</taxon>
        <taxon>Metazoa</taxon>
        <taxon>Ecdysozoa</taxon>
        <taxon>Nematoda</taxon>
        <taxon>Chromadorea</taxon>
        <taxon>Rhabditida</taxon>
        <taxon>Rhabditina</taxon>
        <taxon>Rhabditomorpha</taxon>
        <taxon>Rhabditoidea</taxon>
        <taxon>Rhabditidae</taxon>
        <taxon>Peloderinae</taxon>
        <taxon>Caenorhabditis</taxon>
    </lineage>
</organism>
<dbReference type="OrthoDB" id="422364at2759"/>
<gene>
    <name evidence="1" type="ORF">CAUJ_LOCUS8469</name>
</gene>
<name>A0A8S1HGV0_9PELO</name>
<sequence length="90" mass="10319">MEIEDPYLPGSISLFEQLDKKLMINKFYCETNQGFLLIRGENVELAGEIDENVQTGLKKVSTEELQRIEEEINTDSPREDIVKKIVESEG</sequence>
<dbReference type="Gene3D" id="2.30.30.100">
    <property type="match status" value="1"/>
</dbReference>
<evidence type="ECO:0000313" key="1">
    <source>
        <dbReference type="EMBL" id="CAD6192550.1"/>
    </source>
</evidence>
<proteinExistence type="predicted"/>
<dbReference type="Proteomes" id="UP000835052">
    <property type="component" value="Unassembled WGS sequence"/>
</dbReference>
<dbReference type="EMBL" id="CAJGYM010000028">
    <property type="protein sequence ID" value="CAD6192550.1"/>
    <property type="molecule type" value="Genomic_DNA"/>
</dbReference>
<dbReference type="AlphaFoldDB" id="A0A8S1HGV0"/>
<protein>
    <submittedName>
        <fullName evidence="1">Uncharacterized protein</fullName>
    </submittedName>
</protein>
<accession>A0A8S1HGV0</accession>
<comment type="caution">
    <text evidence="1">The sequence shown here is derived from an EMBL/GenBank/DDBJ whole genome shotgun (WGS) entry which is preliminary data.</text>
</comment>
<evidence type="ECO:0000313" key="2">
    <source>
        <dbReference type="Proteomes" id="UP000835052"/>
    </source>
</evidence>
<keyword evidence="2" id="KW-1185">Reference proteome</keyword>
<reference evidence="1" key="1">
    <citation type="submission" date="2020-10" db="EMBL/GenBank/DDBJ databases">
        <authorList>
            <person name="Kikuchi T."/>
        </authorList>
    </citation>
    <scope>NUCLEOTIDE SEQUENCE</scope>
    <source>
        <strain evidence="1">NKZ352</strain>
    </source>
</reference>